<dbReference type="GO" id="GO:0043138">
    <property type="term" value="F:3'-5' DNA helicase activity"/>
    <property type="evidence" value="ECO:0007669"/>
    <property type="project" value="TreeGrafter"/>
</dbReference>
<dbReference type="InterPro" id="IPR027417">
    <property type="entry name" value="P-loop_NTPase"/>
</dbReference>
<dbReference type="PANTHER" id="PTHR11070:SF30">
    <property type="entry name" value="F-BOX DNA HELICASE 1"/>
    <property type="match status" value="1"/>
</dbReference>
<dbReference type="OrthoDB" id="6340454at2759"/>
<evidence type="ECO:0000313" key="2">
    <source>
        <dbReference type="Proteomes" id="UP000677054"/>
    </source>
</evidence>
<dbReference type="Proteomes" id="UP000677054">
    <property type="component" value="Unassembled WGS sequence"/>
</dbReference>
<evidence type="ECO:0000313" key="1">
    <source>
        <dbReference type="EMBL" id="CAD7243670.1"/>
    </source>
</evidence>
<gene>
    <name evidence="1" type="ORF">DSTB1V02_LOCUS3584</name>
</gene>
<reference evidence="1" key="1">
    <citation type="submission" date="2020-11" db="EMBL/GenBank/DDBJ databases">
        <authorList>
            <person name="Tran Van P."/>
        </authorList>
    </citation>
    <scope>NUCLEOTIDE SEQUENCE</scope>
</reference>
<dbReference type="AlphaFoldDB" id="A0A7R9A120"/>
<keyword evidence="2" id="KW-1185">Reference proteome</keyword>
<dbReference type="EMBL" id="LR899993">
    <property type="protein sequence ID" value="CAD7243670.1"/>
    <property type="molecule type" value="Genomic_DNA"/>
</dbReference>
<dbReference type="GO" id="GO:0005524">
    <property type="term" value="F:ATP binding"/>
    <property type="evidence" value="ECO:0007669"/>
    <property type="project" value="InterPro"/>
</dbReference>
<dbReference type="GO" id="GO:0005634">
    <property type="term" value="C:nucleus"/>
    <property type="evidence" value="ECO:0007669"/>
    <property type="project" value="TreeGrafter"/>
</dbReference>
<accession>A0A7R9A120</accession>
<dbReference type="PANTHER" id="PTHR11070">
    <property type="entry name" value="UVRD / RECB / PCRA DNA HELICASE FAMILY MEMBER"/>
    <property type="match status" value="1"/>
</dbReference>
<name>A0A7R9A120_9CRUS</name>
<dbReference type="Gene3D" id="3.40.50.300">
    <property type="entry name" value="P-loop containing nucleotide triphosphate hydrolases"/>
    <property type="match status" value="1"/>
</dbReference>
<sequence>MPAQLRLRSARKTAPERTGRFALQYKGHHHQDVVIWLKSWSKIRLCVRLLEESIPEGASSIWTVLVALSILSNEVDDIIYIFHLISHSPGNRITAYDLIDFFYSLALLFQHAQYTFDVNHGYHYRLYYALHVIENSGGAMMSQVSSPNKGQQSLMRYGLSSSSMSLTHEQLRIVSHSLGPGQVIKIVALAGTGKTTTLLKFAQAHPHLSFLLVVYNKSAQEYASKLFPQNVRCSTAHSLAYRAEGFKYRHKLTGDLKAKDIVSNHALRQRENAGNMFRRAGIVLETIKKFMCATDEIITMAHVPEVWTSSQDSLSQTSLSPEERVELAKDAEFTWECMTRTSHQLRLPHDAYLKLWQLHHPTLEQKDCILIDEGQDMNAAMLDVLMSQICPKIIVGDPNQQIYAFRGAINALKSVESTHTYYLTQSFRFGPNIGYLASCILEGLQGEKKQTLVGRRKKDSIQGFNWLQPRSLAREGQLAVLCRANYSVFFEAVRLLNLPALSRSAIAFIGGLECYSFQDAVDIWNLDRVKSGELSKDAIKNPFIRGFESRARLTAYAKSVQDAVLEGKIAVAIKFQENTEIHLNNMRRRCAQDPRHAGCQKNLVELDLPPISISQPKIHVTVRNRMNIIHPRLICPKCVAWSMKQPQIGQLPPDNFPSLFPLLFPNFKDGSNGDMEQDERRLCRIGKFCAEVSPVQLGSLDQLYQLDQWLNHEMACHEEVSFGLFANMQATHCLGRI</sequence>
<protein>
    <recommendedName>
        <fullName evidence="3">DNA helicase</fullName>
    </recommendedName>
</protein>
<proteinExistence type="predicted"/>
<dbReference type="GO" id="GO:0003677">
    <property type="term" value="F:DNA binding"/>
    <property type="evidence" value="ECO:0007669"/>
    <property type="project" value="InterPro"/>
</dbReference>
<dbReference type="InterPro" id="IPR000212">
    <property type="entry name" value="DNA_helicase_UvrD/REP"/>
</dbReference>
<organism evidence="1">
    <name type="scientific">Darwinula stevensoni</name>
    <dbReference type="NCBI Taxonomy" id="69355"/>
    <lineage>
        <taxon>Eukaryota</taxon>
        <taxon>Metazoa</taxon>
        <taxon>Ecdysozoa</taxon>
        <taxon>Arthropoda</taxon>
        <taxon>Crustacea</taxon>
        <taxon>Oligostraca</taxon>
        <taxon>Ostracoda</taxon>
        <taxon>Podocopa</taxon>
        <taxon>Podocopida</taxon>
        <taxon>Darwinulocopina</taxon>
        <taxon>Darwinuloidea</taxon>
        <taxon>Darwinulidae</taxon>
        <taxon>Darwinula</taxon>
    </lineage>
</organism>
<dbReference type="GO" id="GO:0000724">
    <property type="term" value="P:double-strand break repair via homologous recombination"/>
    <property type="evidence" value="ECO:0007669"/>
    <property type="project" value="TreeGrafter"/>
</dbReference>
<dbReference type="EMBL" id="CAJPEV010000476">
    <property type="protein sequence ID" value="CAG0885657.1"/>
    <property type="molecule type" value="Genomic_DNA"/>
</dbReference>
<evidence type="ECO:0008006" key="3">
    <source>
        <dbReference type="Google" id="ProtNLM"/>
    </source>
</evidence>
<dbReference type="Pfam" id="PF13245">
    <property type="entry name" value="AAA_19"/>
    <property type="match status" value="1"/>
</dbReference>
<dbReference type="GO" id="GO:0031297">
    <property type="term" value="P:replication fork processing"/>
    <property type="evidence" value="ECO:0007669"/>
    <property type="project" value="TreeGrafter"/>
</dbReference>
<dbReference type="SUPFAM" id="SSF52540">
    <property type="entry name" value="P-loop containing nucleoside triphosphate hydrolases"/>
    <property type="match status" value="1"/>
</dbReference>